<dbReference type="EMBL" id="QFQP01000068">
    <property type="protein sequence ID" value="PZR03910.1"/>
    <property type="molecule type" value="Genomic_DNA"/>
</dbReference>
<evidence type="ECO:0000313" key="2">
    <source>
        <dbReference type="Proteomes" id="UP000249061"/>
    </source>
</evidence>
<proteinExistence type="predicted"/>
<accession>A0A2W5SMY2</accession>
<evidence type="ECO:0008006" key="3">
    <source>
        <dbReference type="Google" id="ProtNLM"/>
    </source>
</evidence>
<comment type="caution">
    <text evidence="1">The sequence shown here is derived from an EMBL/GenBank/DDBJ whole genome shotgun (WGS) entry which is preliminary data.</text>
</comment>
<reference evidence="1 2" key="1">
    <citation type="submission" date="2017-08" db="EMBL/GenBank/DDBJ databases">
        <title>Infants hospitalized years apart are colonized by the same room-sourced microbial strains.</title>
        <authorList>
            <person name="Brooks B."/>
            <person name="Olm M.R."/>
            <person name="Firek B.A."/>
            <person name="Baker R."/>
            <person name="Thomas B.C."/>
            <person name="Morowitz M.J."/>
            <person name="Banfield J.F."/>
        </authorList>
    </citation>
    <scope>NUCLEOTIDE SEQUENCE [LARGE SCALE GENOMIC DNA]</scope>
    <source>
        <strain evidence="1">S2_003_000_R2_14</strain>
    </source>
</reference>
<dbReference type="NCBIfam" id="NF033768">
    <property type="entry name" value="myxo_SS_tail"/>
    <property type="match status" value="1"/>
</dbReference>
<organism evidence="1 2">
    <name type="scientific">Archangium gephyra</name>
    <dbReference type="NCBI Taxonomy" id="48"/>
    <lineage>
        <taxon>Bacteria</taxon>
        <taxon>Pseudomonadati</taxon>
        <taxon>Myxococcota</taxon>
        <taxon>Myxococcia</taxon>
        <taxon>Myxococcales</taxon>
        <taxon>Cystobacterineae</taxon>
        <taxon>Archangiaceae</taxon>
        <taxon>Archangium</taxon>
    </lineage>
</organism>
<dbReference type="InterPro" id="IPR049806">
    <property type="entry name" value="MasK-like_C"/>
</dbReference>
<evidence type="ECO:0000313" key="1">
    <source>
        <dbReference type="EMBL" id="PZR03910.1"/>
    </source>
</evidence>
<dbReference type="AlphaFoldDB" id="A0A2W5SMY2"/>
<gene>
    <name evidence="1" type="ORF">DI536_35150</name>
</gene>
<sequence length="113" mass="12116">MRVWLGWVVVLSGCATVPTQSSGKVSVDSIRAVMNAQRPEFMRCHSAHGERGAHGSMVFVWNIAPDGTVEGLSLVNQTTAPAPLVQCVEKVLNDTRFPVSADGATGITYPLMF</sequence>
<name>A0A2W5SMY2_9BACT</name>
<dbReference type="Proteomes" id="UP000249061">
    <property type="component" value="Unassembled WGS sequence"/>
</dbReference>
<protein>
    <recommendedName>
        <fullName evidence="3">AgmX/PglI C-terminal domain-containing protein</fullName>
    </recommendedName>
</protein>